<dbReference type="AlphaFoldDB" id="A0A0E9TYA0"/>
<sequence>MVHTSFFCVLQKSHHESLCAYNHICTFYVSKAICASVSIVNSSWI</sequence>
<protein>
    <submittedName>
        <fullName evidence="1">Uncharacterized protein</fullName>
    </submittedName>
</protein>
<reference evidence="1" key="2">
    <citation type="journal article" date="2015" name="Fish Shellfish Immunol.">
        <title>Early steps in the European eel (Anguilla anguilla)-Vibrio vulnificus interaction in the gills: Role of the RtxA13 toxin.</title>
        <authorList>
            <person name="Callol A."/>
            <person name="Pajuelo D."/>
            <person name="Ebbesson L."/>
            <person name="Teles M."/>
            <person name="MacKenzie S."/>
            <person name="Amaro C."/>
        </authorList>
    </citation>
    <scope>NUCLEOTIDE SEQUENCE</scope>
</reference>
<evidence type="ECO:0000313" key="1">
    <source>
        <dbReference type="EMBL" id="JAH57718.1"/>
    </source>
</evidence>
<proteinExistence type="predicted"/>
<organism evidence="1">
    <name type="scientific">Anguilla anguilla</name>
    <name type="common">European freshwater eel</name>
    <name type="synonym">Muraena anguilla</name>
    <dbReference type="NCBI Taxonomy" id="7936"/>
    <lineage>
        <taxon>Eukaryota</taxon>
        <taxon>Metazoa</taxon>
        <taxon>Chordata</taxon>
        <taxon>Craniata</taxon>
        <taxon>Vertebrata</taxon>
        <taxon>Euteleostomi</taxon>
        <taxon>Actinopterygii</taxon>
        <taxon>Neopterygii</taxon>
        <taxon>Teleostei</taxon>
        <taxon>Anguilliformes</taxon>
        <taxon>Anguillidae</taxon>
        <taxon>Anguilla</taxon>
    </lineage>
</organism>
<accession>A0A0E9TYA0</accession>
<reference evidence="1" key="1">
    <citation type="submission" date="2014-11" db="EMBL/GenBank/DDBJ databases">
        <authorList>
            <person name="Amaro Gonzalez C."/>
        </authorList>
    </citation>
    <scope>NUCLEOTIDE SEQUENCE</scope>
</reference>
<name>A0A0E9TYA0_ANGAN</name>
<dbReference type="EMBL" id="GBXM01050859">
    <property type="protein sequence ID" value="JAH57718.1"/>
    <property type="molecule type" value="Transcribed_RNA"/>
</dbReference>